<feature type="signal peptide" evidence="2">
    <location>
        <begin position="1"/>
        <end position="27"/>
    </location>
</feature>
<evidence type="ECO:0000259" key="3">
    <source>
        <dbReference type="Pfam" id="PF08547"/>
    </source>
</evidence>
<dbReference type="PROSITE" id="PS51257">
    <property type="entry name" value="PROKAR_LIPOPROTEIN"/>
    <property type="match status" value="1"/>
</dbReference>
<organism evidence="4 5">
    <name type="scientific">Algimonas ampicilliniresistens</name>
    <dbReference type="NCBI Taxonomy" id="1298735"/>
    <lineage>
        <taxon>Bacteria</taxon>
        <taxon>Pseudomonadati</taxon>
        <taxon>Pseudomonadota</taxon>
        <taxon>Alphaproteobacteria</taxon>
        <taxon>Maricaulales</taxon>
        <taxon>Robiginitomaculaceae</taxon>
        <taxon>Algimonas</taxon>
    </lineage>
</organism>
<feature type="domain" description="NADH:ubiquinone oxidoreductase intermediate-associated protein 30" evidence="3">
    <location>
        <begin position="45"/>
        <end position="197"/>
    </location>
</feature>
<sequence>MLYRSITVLLPLLTFLALGVVGCAASAQGTSGDRITQKDCIMKMDLSDSDTLNAWQVVNDGVMGGLSQGARFAEENYMVFRGIINTNGGGFSSIRTAMRPGQLSDAEGIRLRIRSDGRDYKMTFRTSERWRGRSVSYQAAIPITPAGEWAHVLVPFDALDTTVFGRRVRVDPFDKSDVRELGIILADGRDGPFRLEIRSLGCATKET</sequence>
<keyword evidence="2" id="KW-0732">Signal</keyword>
<dbReference type="InterPro" id="IPR008979">
    <property type="entry name" value="Galactose-bd-like_sf"/>
</dbReference>
<reference evidence="4" key="1">
    <citation type="journal article" date="2014" name="Int. J. Syst. Evol. Microbiol.">
        <title>Complete genome of a new Firmicutes species belonging to the dominant human colonic microbiota ('Ruminococcus bicirculans') reveals two chromosomes and a selective capacity to utilize plant glucans.</title>
        <authorList>
            <consortium name="NISC Comparative Sequencing Program"/>
            <person name="Wegmann U."/>
            <person name="Louis P."/>
            <person name="Goesmann A."/>
            <person name="Henrissat B."/>
            <person name="Duncan S.H."/>
            <person name="Flint H.J."/>
        </authorList>
    </citation>
    <scope>NUCLEOTIDE SEQUENCE</scope>
    <source>
        <strain evidence="4">NBRC 108219</strain>
    </source>
</reference>
<evidence type="ECO:0000256" key="2">
    <source>
        <dbReference type="SAM" id="SignalP"/>
    </source>
</evidence>
<evidence type="ECO:0000313" key="4">
    <source>
        <dbReference type="EMBL" id="GLQ24387.1"/>
    </source>
</evidence>
<dbReference type="InterPro" id="IPR039131">
    <property type="entry name" value="NDUFAF1"/>
</dbReference>
<dbReference type="SUPFAM" id="SSF49785">
    <property type="entry name" value="Galactose-binding domain-like"/>
    <property type="match status" value="1"/>
</dbReference>
<gene>
    <name evidence="4" type="ORF">GCM10007853_22610</name>
</gene>
<dbReference type="Proteomes" id="UP001161391">
    <property type="component" value="Unassembled WGS sequence"/>
</dbReference>
<keyword evidence="5" id="KW-1185">Reference proteome</keyword>
<dbReference type="EMBL" id="BSNK01000002">
    <property type="protein sequence ID" value="GLQ24387.1"/>
    <property type="molecule type" value="Genomic_DNA"/>
</dbReference>
<proteinExistence type="inferred from homology"/>
<dbReference type="InterPro" id="IPR013857">
    <property type="entry name" value="NADH-UbQ_OxRdtase-assoc_prot30"/>
</dbReference>
<dbReference type="RefSeq" id="WP_284390727.1">
    <property type="nucleotide sequence ID" value="NZ_BSNK01000002.1"/>
</dbReference>
<reference evidence="4" key="2">
    <citation type="submission" date="2023-01" db="EMBL/GenBank/DDBJ databases">
        <title>Draft genome sequence of Algimonas ampicilliniresistens strain NBRC 108219.</title>
        <authorList>
            <person name="Sun Q."/>
            <person name="Mori K."/>
        </authorList>
    </citation>
    <scope>NUCLEOTIDE SEQUENCE</scope>
    <source>
        <strain evidence="4">NBRC 108219</strain>
    </source>
</reference>
<comment type="caution">
    <text evidence="4">The sequence shown here is derived from an EMBL/GenBank/DDBJ whole genome shotgun (WGS) entry which is preliminary data.</text>
</comment>
<comment type="similarity">
    <text evidence="1">Belongs to the CIA30 family.</text>
</comment>
<feature type="chain" id="PRO_5046109086" description="NADH:ubiquinone oxidoreductase intermediate-associated protein 30 domain-containing protein" evidence="2">
    <location>
        <begin position="28"/>
        <end position="207"/>
    </location>
</feature>
<name>A0ABQ5VBD6_9PROT</name>
<dbReference type="Pfam" id="PF08547">
    <property type="entry name" value="CIA30"/>
    <property type="match status" value="1"/>
</dbReference>
<evidence type="ECO:0000313" key="5">
    <source>
        <dbReference type="Proteomes" id="UP001161391"/>
    </source>
</evidence>
<dbReference type="PANTHER" id="PTHR13194:SF19">
    <property type="entry name" value="NAD(P)-BINDING ROSSMANN-FOLD SUPERFAMILY PROTEIN"/>
    <property type="match status" value="1"/>
</dbReference>
<accession>A0ABQ5VBD6</accession>
<protein>
    <recommendedName>
        <fullName evidence="3">NADH:ubiquinone oxidoreductase intermediate-associated protein 30 domain-containing protein</fullName>
    </recommendedName>
</protein>
<evidence type="ECO:0000256" key="1">
    <source>
        <dbReference type="ARBA" id="ARBA00007884"/>
    </source>
</evidence>
<dbReference type="PANTHER" id="PTHR13194">
    <property type="entry name" value="COMPLEX I INTERMEDIATE-ASSOCIATED PROTEIN 30"/>
    <property type="match status" value="1"/>
</dbReference>